<dbReference type="OrthoDB" id="6077919at2759"/>
<evidence type="ECO:0000259" key="6">
    <source>
        <dbReference type="PROSITE" id="PS50157"/>
    </source>
</evidence>
<dbReference type="AlphaFoldDB" id="A0A5N6ZFE7"/>
<gene>
    <name evidence="7" type="ORF">BDV28DRAFT_17108</name>
</gene>
<dbReference type="Proteomes" id="UP000327118">
    <property type="component" value="Unassembled WGS sequence"/>
</dbReference>
<organism evidence="7 8">
    <name type="scientific">Aspergillus coremiiformis</name>
    <dbReference type="NCBI Taxonomy" id="138285"/>
    <lineage>
        <taxon>Eukaryota</taxon>
        <taxon>Fungi</taxon>
        <taxon>Dikarya</taxon>
        <taxon>Ascomycota</taxon>
        <taxon>Pezizomycotina</taxon>
        <taxon>Eurotiomycetes</taxon>
        <taxon>Eurotiomycetidae</taxon>
        <taxon>Eurotiales</taxon>
        <taxon>Aspergillaceae</taxon>
        <taxon>Aspergillus</taxon>
        <taxon>Aspergillus subgen. Circumdati</taxon>
    </lineage>
</organism>
<feature type="domain" description="C2H2-type" evidence="6">
    <location>
        <begin position="220"/>
        <end position="244"/>
    </location>
</feature>
<feature type="domain" description="C2H2-type" evidence="6">
    <location>
        <begin position="60"/>
        <end position="89"/>
    </location>
</feature>
<reference evidence="8" key="1">
    <citation type="submission" date="2019-04" db="EMBL/GenBank/DDBJ databases">
        <title>Friends and foes A comparative genomics studyof 23 Aspergillus species from section Flavi.</title>
        <authorList>
            <consortium name="DOE Joint Genome Institute"/>
            <person name="Kjaerbolling I."/>
            <person name="Vesth T."/>
            <person name="Frisvad J.C."/>
            <person name="Nybo J.L."/>
            <person name="Theobald S."/>
            <person name="Kildgaard S."/>
            <person name="Isbrandt T."/>
            <person name="Kuo A."/>
            <person name="Sato A."/>
            <person name="Lyhne E.K."/>
            <person name="Kogle M.E."/>
            <person name="Wiebenga A."/>
            <person name="Kun R.S."/>
            <person name="Lubbers R.J."/>
            <person name="Makela M.R."/>
            <person name="Barry K."/>
            <person name="Chovatia M."/>
            <person name="Clum A."/>
            <person name="Daum C."/>
            <person name="Haridas S."/>
            <person name="He G."/>
            <person name="LaButti K."/>
            <person name="Lipzen A."/>
            <person name="Mondo S."/>
            <person name="Riley R."/>
            <person name="Salamov A."/>
            <person name="Simmons B.A."/>
            <person name="Magnuson J.K."/>
            <person name="Henrissat B."/>
            <person name="Mortensen U.H."/>
            <person name="Larsen T.O."/>
            <person name="Devries R.P."/>
            <person name="Grigoriev I.V."/>
            <person name="Machida M."/>
            <person name="Baker S.E."/>
            <person name="Andersen M.R."/>
        </authorList>
    </citation>
    <scope>NUCLEOTIDE SEQUENCE [LARGE SCALE GENOMIC DNA]</scope>
    <source>
        <strain evidence="8">CBS 553.77</strain>
    </source>
</reference>
<dbReference type="PANTHER" id="PTHR24409">
    <property type="entry name" value="ZINC FINGER PROTEIN 142"/>
    <property type="match status" value="1"/>
</dbReference>
<keyword evidence="2" id="KW-0677">Repeat</keyword>
<dbReference type="GO" id="GO:0000981">
    <property type="term" value="F:DNA-binding transcription factor activity, RNA polymerase II-specific"/>
    <property type="evidence" value="ECO:0007669"/>
    <property type="project" value="TreeGrafter"/>
</dbReference>
<evidence type="ECO:0000313" key="7">
    <source>
        <dbReference type="EMBL" id="KAE8355933.1"/>
    </source>
</evidence>
<dbReference type="PROSITE" id="PS50157">
    <property type="entry name" value="ZINC_FINGER_C2H2_2"/>
    <property type="match status" value="3"/>
</dbReference>
<dbReference type="Pfam" id="PF13912">
    <property type="entry name" value="zf-C2H2_6"/>
    <property type="match status" value="1"/>
</dbReference>
<dbReference type="GO" id="GO:0000977">
    <property type="term" value="F:RNA polymerase II transcription regulatory region sequence-specific DNA binding"/>
    <property type="evidence" value="ECO:0007669"/>
    <property type="project" value="TreeGrafter"/>
</dbReference>
<evidence type="ECO:0000313" key="8">
    <source>
        <dbReference type="Proteomes" id="UP000327118"/>
    </source>
</evidence>
<dbReference type="InterPro" id="IPR036236">
    <property type="entry name" value="Znf_C2H2_sf"/>
</dbReference>
<accession>A0A5N6ZFE7</accession>
<evidence type="ECO:0000256" key="1">
    <source>
        <dbReference type="ARBA" id="ARBA00022723"/>
    </source>
</evidence>
<keyword evidence="8" id="KW-1185">Reference proteome</keyword>
<dbReference type="PROSITE" id="PS00028">
    <property type="entry name" value="ZINC_FINGER_C2H2_1"/>
    <property type="match status" value="4"/>
</dbReference>
<dbReference type="Pfam" id="PF12171">
    <property type="entry name" value="zf-C2H2_jaz"/>
    <property type="match status" value="2"/>
</dbReference>
<keyword evidence="1" id="KW-0479">Metal-binding</keyword>
<sequence length="303" mass="35328">MSDEYECETCTETFWYREDCEEHMSDYGHWPKCESCTRVFRTRRACNQHMNATDHWAPRFECESCSREFRSQSAANQHMAAVGHWAPKIPCETCNLRFRTIEDADQHMKIQAHYSNYCQSCKKRFANENALRMHLNSKIHRGKNITCPFCKDNYTNASGLTHHLERGSCRNAPALNRETILRIIRERDPHGTITNRQIEWHEENTGQFSATDRAFNGSSWECYLCHRDFRTAGALNSHLNSSVHKQKVYHCPNVESKCGKQFSTLAALFNHLESESCSFMRFERVQQQVGDVFQGRRAIALRA</sequence>
<feature type="domain" description="C2H2-type" evidence="6">
    <location>
        <begin position="116"/>
        <end position="145"/>
    </location>
</feature>
<evidence type="ECO:0000256" key="2">
    <source>
        <dbReference type="ARBA" id="ARBA00022737"/>
    </source>
</evidence>
<dbReference type="SUPFAM" id="SSF57667">
    <property type="entry name" value="beta-beta-alpha zinc fingers"/>
    <property type="match status" value="3"/>
</dbReference>
<evidence type="ECO:0000256" key="4">
    <source>
        <dbReference type="ARBA" id="ARBA00022833"/>
    </source>
</evidence>
<keyword evidence="3 5" id="KW-0863">Zinc-finger</keyword>
<dbReference type="PANTHER" id="PTHR24409:SF356">
    <property type="entry name" value="C2H2 FINGER DOMAIN TRANSCRIPTION FACTOR (EUROFUNG)"/>
    <property type="match status" value="1"/>
</dbReference>
<protein>
    <recommendedName>
        <fullName evidence="6">C2H2-type domain-containing protein</fullName>
    </recommendedName>
</protein>
<dbReference type="GO" id="GO:0005634">
    <property type="term" value="C:nucleus"/>
    <property type="evidence" value="ECO:0007669"/>
    <property type="project" value="TreeGrafter"/>
</dbReference>
<name>A0A5N6ZFE7_9EURO</name>
<dbReference type="InterPro" id="IPR022755">
    <property type="entry name" value="Znf_C2H2_jaz"/>
</dbReference>
<evidence type="ECO:0000256" key="5">
    <source>
        <dbReference type="PROSITE-ProRule" id="PRU00042"/>
    </source>
</evidence>
<dbReference type="InterPro" id="IPR013087">
    <property type="entry name" value="Znf_C2H2_type"/>
</dbReference>
<proteinExistence type="predicted"/>
<evidence type="ECO:0000256" key="3">
    <source>
        <dbReference type="ARBA" id="ARBA00022771"/>
    </source>
</evidence>
<dbReference type="EMBL" id="ML739045">
    <property type="protein sequence ID" value="KAE8355933.1"/>
    <property type="molecule type" value="Genomic_DNA"/>
</dbReference>
<keyword evidence="4" id="KW-0862">Zinc</keyword>
<dbReference type="Gene3D" id="3.30.160.60">
    <property type="entry name" value="Classic Zinc Finger"/>
    <property type="match status" value="3"/>
</dbReference>
<dbReference type="SMART" id="SM00355">
    <property type="entry name" value="ZnF_C2H2"/>
    <property type="match status" value="7"/>
</dbReference>
<dbReference type="GO" id="GO:0008270">
    <property type="term" value="F:zinc ion binding"/>
    <property type="evidence" value="ECO:0007669"/>
    <property type="project" value="UniProtKB-KW"/>
</dbReference>